<gene>
    <name evidence="1" type="ORF">L6E24_06335</name>
</gene>
<dbReference type="KEGG" id="mend:L6E24_06335"/>
<protein>
    <submittedName>
        <fullName evidence="1">Uncharacterized protein</fullName>
    </submittedName>
</protein>
<evidence type="ECO:0000313" key="2">
    <source>
        <dbReference type="Proteomes" id="UP001060368"/>
    </source>
</evidence>
<dbReference type="Proteomes" id="UP001060368">
    <property type="component" value="Chromosome"/>
</dbReference>
<reference evidence="1" key="1">
    <citation type="submission" date="2022-04" db="EMBL/GenBank/DDBJ databases">
        <title>Complete genome of Methanoplanus endosymbiosus DSM 3599.</title>
        <authorList>
            <person name="Chen S.-C."/>
            <person name="You Y.-T."/>
            <person name="Zhou Y.-Z."/>
            <person name="Lai M.-C."/>
        </authorList>
    </citation>
    <scope>NUCLEOTIDE SEQUENCE</scope>
    <source>
        <strain evidence="1">DSM 3599</strain>
    </source>
</reference>
<accession>A0A9E7PNZ1</accession>
<sequence length="57" mass="6310">MKQGFGKVIKMSSARTHYVSIPALITSDDAYPFTPGEKIRVTVDGQRLIIEKCPADE</sequence>
<dbReference type="EMBL" id="CP096115">
    <property type="protein sequence ID" value="UUX93728.1"/>
    <property type="molecule type" value="Genomic_DNA"/>
</dbReference>
<dbReference type="AlphaFoldDB" id="A0A9E7PNZ1"/>
<evidence type="ECO:0000313" key="1">
    <source>
        <dbReference type="EMBL" id="UUX93728.1"/>
    </source>
</evidence>
<dbReference type="RefSeq" id="WP_257743864.1">
    <property type="nucleotide sequence ID" value="NZ_CP096115.1"/>
</dbReference>
<keyword evidence="2" id="KW-1185">Reference proteome</keyword>
<proteinExistence type="predicted"/>
<name>A0A9E7PNZ1_9EURY</name>
<organism evidence="1 2">
    <name type="scientific">Methanoplanus endosymbiosus</name>
    <dbReference type="NCBI Taxonomy" id="33865"/>
    <lineage>
        <taxon>Archaea</taxon>
        <taxon>Methanobacteriati</taxon>
        <taxon>Methanobacteriota</taxon>
        <taxon>Stenosarchaea group</taxon>
        <taxon>Methanomicrobia</taxon>
        <taxon>Methanomicrobiales</taxon>
        <taxon>Methanomicrobiaceae</taxon>
        <taxon>Methanoplanus</taxon>
    </lineage>
</organism>
<dbReference type="GeneID" id="74307300"/>